<comment type="subunit">
    <text evidence="5 13 14">Homodimer.</text>
</comment>
<organism evidence="15 16">
    <name type="scientific">Marinomonas balearica</name>
    <dbReference type="NCBI Taxonomy" id="491947"/>
    <lineage>
        <taxon>Bacteria</taxon>
        <taxon>Pseudomonadati</taxon>
        <taxon>Pseudomonadota</taxon>
        <taxon>Gammaproteobacteria</taxon>
        <taxon>Oceanospirillales</taxon>
        <taxon>Oceanospirillaceae</taxon>
        <taxon>Marinomonas</taxon>
    </lineage>
</organism>
<comment type="pathway">
    <text evidence="2 13 14">Carbohydrate biosynthesis; gluconeogenesis.</text>
</comment>
<dbReference type="PANTHER" id="PTHR21139">
    <property type="entry name" value="TRIOSEPHOSPHATE ISOMERASE"/>
    <property type="match status" value="1"/>
</dbReference>
<name>A0A4R6MBT0_9GAMM</name>
<dbReference type="AlphaFoldDB" id="A0A4R6MBT0"/>
<feature type="active site" description="Electrophile" evidence="13">
    <location>
        <position position="93"/>
    </location>
</feature>
<accession>A0A4R6MBT0</accession>
<evidence type="ECO:0000256" key="8">
    <source>
        <dbReference type="ARBA" id="ARBA00022432"/>
    </source>
</evidence>
<dbReference type="EMBL" id="SNXC01000011">
    <property type="protein sequence ID" value="TDO98150.1"/>
    <property type="molecule type" value="Genomic_DNA"/>
</dbReference>
<keyword evidence="16" id="KW-1185">Reference proteome</keyword>
<dbReference type="GO" id="GO:0046166">
    <property type="term" value="P:glyceraldehyde-3-phosphate biosynthetic process"/>
    <property type="evidence" value="ECO:0007669"/>
    <property type="project" value="TreeGrafter"/>
</dbReference>
<keyword evidence="11 13" id="KW-0413">Isomerase</keyword>
<dbReference type="InterPro" id="IPR020861">
    <property type="entry name" value="Triosephosphate_isomerase_AS"/>
</dbReference>
<dbReference type="InterPro" id="IPR013785">
    <property type="entry name" value="Aldolase_TIM"/>
</dbReference>
<dbReference type="UniPathway" id="UPA00138"/>
<keyword evidence="8 13" id="KW-0312">Gluconeogenesis</keyword>
<feature type="active site" description="Proton acceptor" evidence="13">
    <location>
        <position position="165"/>
    </location>
</feature>
<proteinExistence type="inferred from homology"/>
<keyword evidence="9 13" id="KW-0963">Cytoplasm</keyword>
<evidence type="ECO:0000256" key="1">
    <source>
        <dbReference type="ARBA" id="ARBA00000474"/>
    </source>
</evidence>
<dbReference type="HAMAP" id="MF_00147_B">
    <property type="entry name" value="TIM_B"/>
    <property type="match status" value="1"/>
</dbReference>
<feature type="binding site" evidence="13">
    <location>
        <begin position="231"/>
        <end position="232"/>
    </location>
    <ligand>
        <name>substrate</name>
    </ligand>
</feature>
<dbReference type="Proteomes" id="UP000294656">
    <property type="component" value="Unassembled WGS sequence"/>
</dbReference>
<comment type="function">
    <text evidence="12 13">Involved in the gluconeogenesis. Catalyzes stereospecifically the conversion of dihydroxyacetone phosphate (DHAP) to D-glyceraldehyde-3-phosphate (G3P).</text>
</comment>
<evidence type="ECO:0000256" key="5">
    <source>
        <dbReference type="ARBA" id="ARBA00011738"/>
    </source>
</evidence>
<dbReference type="PROSITE" id="PS00171">
    <property type="entry name" value="TIM_1"/>
    <property type="match status" value="1"/>
</dbReference>
<evidence type="ECO:0000256" key="6">
    <source>
        <dbReference type="ARBA" id="ARBA00011940"/>
    </source>
</evidence>
<comment type="similarity">
    <text evidence="4 13 14">Belongs to the triosephosphate isomerase family.</text>
</comment>
<feature type="binding site" evidence="13">
    <location>
        <position position="210"/>
    </location>
    <ligand>
        <name>substrate</name>
    </ligand>
</feature>
<comment type="caution">
    <text evidence="15">The sequence shown here is derived from an EMBL/GenBank/DDBJ whole genome shotgun (WGS) entry which is preliminary data.</text>
</comment>
<evidence type="ECO:0000256" key="13">
    <source>
        <dbReference type="HAMAP-Rule" id="MF_00147"/>
    </source>
</evidence>
<evidence type="ECO:0000256" key="14">
    <source>
        <dbReference type="RuleBase" id="RU363013"/>
    </source>
</evidence>
<evidence type="ECO:0000256" key="3">
    <source>
        <dbReference type="ARBA" id="ARBA00004939"/>
    </source>
</evidence>
<dbReference type="GO" id="GO:0019563">
    <property type="term" value="P:glycerol catabolic process"/>
    <property type="evidence" value="ECO:0007669"/>
    <property type="project" value="TreeGrafter"/>
</dbReference>
<dbReference type="OrthoDB" id="9809429at2"/>
<evidence type="ECO:0000256" key="10">
    <source>
        <dbReference type="ARBA" id="ARBA00023152"/>
    </source>
</evidence>
<evidence type="ECO:0000256" key="12">
    <source>
        <dbReference type="ARBA" id="ARBA00055680"/>
    </source>
</evidence>
<dbReference type="GO" id="GO:0006094">
    <property type="term" value="P:gluconeogenesis"/>
    <property type="evidence" value="ECO:0007669"/>
    <property type="project" value="UniProtKB-UniRule"/>
</dbReference>
<dbReference type="InterPro" id="IPR000652">
    <property type="entry name" value="Triosephosphate_isomerase"/>
</dbReference>
<evidence type="ECO:0000256" key="7">
    <source>
        <dbReference type="ARBA" id="ARBA00019397"/>
    </source>
</evidence>
<evidence type="ECO:0000256" key="9">
    <source>
        <dbReference type="ARBA" id="ARBA00022490"/>
    </source>
</evidence>
<comment type="pathway">
    <text evidence="13 14">Carbohydrate degradation; glycolysis; D-glyceraldehyde 3-phosphate from glycerone phosphate: step 1/1.</text>
</comment>
<dbReference type="GO" id="GO:0006096">
    <property type="term" value="P:glycolytic process"/>
    <property type="evidence" value="ECO:0007669"/>
    <property type="project" value="UniProtKB-UniRule"/>
</dbReference>
<dbReference type="GO" id="GO:0005829">
    <property type="term" value="C:cytosol"/>
    <property type="evidence" value="ECO:0007669"/>
    <property type="project" value="TreeGrafter"/>
</dbReference>
<keyword evidence="10 13" id="KW-0324">Glycolysis</keyword>
<feature type="binding site" evidence="13">
    <location>
        <begin position="10"/>
        <end position="12"/>
    </location>
    <ligand>
        <name>substrate</name>
    </ligand>
</feature>
<dbReference type="Pfam" id="PF00121">
    <property type="entry name" value="TIM"/>
    <property type="match status" value="1"/>
</dbReference>
<dbReference type="EC" id="5.3.1.1" evidence="6 13"/>
<dbReference type="SUPFAM" id="SSF51351">
    <property type="entry name" value="Triosephosphate isomerase (TIM)"/>
    <property type="match status" value="1"/>
</dbReference>
<evidence type="ECO:0000256" key="11">
    <source>
        <dbReference type="ARBA" id="ARBA00023235"/>
    </source>
</evidence>
<evidence type="ECO:0000256" key="4">
    <source>
        <dbReference type="ARBA" id="ARBA00007422"/>
    </source>
</evidence>
<dbReference type="InterPro" id="IPR022896">
    <property type="entry name" value="TrioseP_Isoase_bac/euk"/>
</dbReference>
<reference evidence="15 16" key="1">
    <citation type="submission" date="2019-03" db="EMBL/GenBank/DDBJ databases">
        <title>Genomic Encyclopedia of Type Strains, Phase III (KMG-III): the genomes of soil and plant-associated and newly described type strains.</title>
        <authorList>
            <person name="Whitman W."/>
        </authorList>
    </citation>
    <scope>NUCLEOTIDE SEQUENCE [LARGE SCALE GENOMIC DNA]</scope>
    <source>
        <strain evidence="15 16">CECT 7378</strain>
    </source>
</reference>
<dbReference type="InterPro" id="IPR035990">
    <property type="entry name" value="TIM_sf"/>
</dbReference>
<dbReference type="RefSeq" id="WP_133503581.1">
    <property type="nucleotide sequence ID" value="NZ_SNXC01000011.1"/>
</dbReference>
<dbReference type="Gene3D" id="3.20.20.70">
    <property type="entry name" value="Aldolase class I"/>
    <property type="match status" value="1"/>
</dbReference>
<evidence type="ECO:0000256" key="2">
    <source>
        <dbReference type="ARBA" id="ARBA00004742"/>
    </source>
</evidence>
<comment type="catalytic activity">
    <reaction evidence="1 13 14">
        <text>D-glyceraldehyde 3-phosphate = dihydroxyacetone phosphate</text>
        <dbReference type="Rhea" id="RHEA:18585"/>
        <dbReference type="ChEBI" id="CHEBI:57642"/>
        <dbReference type="ChEBI" id="CHEBI:59776"/>
        <dbReference type="EC" id="5.3.1.1"/>
    </reaction>
</comment>
<comment type="pathway">
    <text evidence="3">Carbohydrate metabolism; erythritol degradation.</text>
</comment>
<dbReference type="PROSITE" id="PS51440">
    <property type="entry name" value="TIM_2"/>
    <property type="match status" value="1"/>
</dbReference>
<dbReference type="FunFam" id="3.20.20.70:FF:000020">
    <property type="entry name" value="Triosephosphate isomerase"/>
    <property type="match status" value="1"/>
</dbReference>
<dbReference type="NCBIfam" id="TIGR00419">
    <property type="entry name" value="tim"/>
    <property type="match status" value="1"/>
</dbReference>
<evidence type="ECO:0000313" key="15">
    <source>
        <dbReference type="EMBL" id="TDO98150.1"/>
    </source>
</evidence>
<comment type="subcellular location">
    <subcellularLocation>
        <location evidence="13 14">Cytoplasm</location>
    </subcellularLocation>
</comment>
<gene>
    <name evidence="13" type="primary">tpiA</name>
    <name evidence="15" type="ORF">DFP79_1784</name>
</gene>
<dbReference type="UniPathway" id="UPA00109">
    <property type="reaction ID" value="UER00189"/>
</dbReference>
<dbReference type="GO" id="GO:0004807">
    <property type="term" value="F:triose-phosphate isomerase activity"/>
    <property type="evidence" value="ECO:0007669"/>
    <property type="project" value="UniProtKB-UniRule"/>
</dbReference>
<protein>
    <recommendedName>
        <fullName evidence="7 13">Triosephosphate isomerase</fullName>
        <shortName evidence="13">TIM</shortName>
        <shortName evidence="13">TPI</shortName>
        <ecNumber evidence="6 13">5.3.1.1</ecNumber>
    </recommendedName>
    <alternativeName>
        <fullName evidence="13">Triose-phosphate isomerase</fullName>
    </alternativeName>
</protein>
<feature type="binding site" evidence="13">
    <location>
        <position position="171"/>
    </location>
    <ligand>
        <name>substrate</name>
    </ligand>
</feature>
<dbReference type="PANTHER" id="PTHR21139:SF42">
    <property type="entry name" value="TRIOSEPHOSPHATE ISOMERASE"/>
    <property type="match status" value="1"/>
</dbReference>
<dbReference type="CDD" id="cd00311">
    <property type="entry name" value="TIM"/>
    <property type="match status" value="1"/>
</dbReference>
<evidence type="ECO:0000313" key="16">
    <source>
        <dbReference type="Proteomes" id="UP000294656"/>
    </source>
</evidence>
<sequence length="249" mass="26397">MSRRKIVAGNWKQNGSKVFLENFMSAIKEVEDVDVVISPPFPYLEKASALSAKLGTVSVSAQNASLYSDGAFTGEVSVEMLKEVGVEFVIVGHSERRELFGESDLVVADKVSKVLASGLTPILCVGETLEQREADETIAVCSRQISSVLDVVGVDTFENVVVAYEPVWAIGTGKSATSKEAQEVHAAIRALLSDSLVGLGDKVSVLYGGSVKANNAIELFSQEDIDGALVGGASLKIEEFNEIIKAAGI</sequence>